<evidence type="ECO:0000313" key="2">
    <source>
        <dbReference type="EMBL" id="KAL3099080.1"/>
    </source>
</evidence>
<name>A0ABD2K846_HETSC</name>
<keyword evidence="1" id="KW-0472">Membrane</keyword>
<organism evidence="2 3">
    <name type="scientific">Heterodera schachtii</name>
    <name type="common">Sugarbeet cyst nematode worm</name>
    <name type="synonym">Tylenchus schachtii</name>
    <dbReference type="NCBI Taxonomy" id="97005"/>
    <lineage>
        <taxon>Eukaryota</taxon>
        <taxon>Metazoa</taxon>
        <taxon>Ecdysozoa</taxon>
        <taxon>Nematoda</taxon>
        <taxon>Chromadorea</taxon>
        <taxon>Rhabditida</taxon>
        <taxon>Tylenchina</taxon>
        <taxon>Tylenchomorpha</taxon>
        <taxon>Tylenchoidea</taxon>
        <taxon>Heteroderidae</taxon>
        <taxon>Heteroderinae</taxon>
        <taxon>Heterodera</taxon>
    </lineage>
</organism>
<keyword evidence="3" id="KW-1185">Reference proteome</keyword>
<gene>
    <name evidence="2" type="ORF">niasHS_001068</name>
</gene>
<feature type="transmembrane region" description="Helical" evidence="1">
    <location>
        <begin position="93"/>
        <end position="125"/>
    </location>
</feature>
<feature type="transmembrane region" description="Helical" evidence="1">
    <location>
        <begin position="145"/>
        <end position="165"/>
    </location>
</feature>
<feature type="transmembrane region" description="Helical" evidence="1">
    <location>
        <begin position="68"/>
        <end position="86"/>
    </location>
</feature>
<evidence type="ECO:0008006" key="4">
    <source>
        <dbReference type="Google" id="ProtNLM"/>
    </source>
</evidence>
<keyword evidence="1" id="KW-1133">Transmembrane helix</keyword>
<sequence>MFNGNNNPIKMSAAQKMPSASAAPRRQHPHFCLFGTVHLATAMKLIIIVGLLAIAALCTAEAIHLRRALTVIILPIAVSLVTIAALCRSEPCLLWPIIGISFFHIFLDGYLCILFLFIFFFKPIYLLMVFNWAFDTLHTTKTLSFYIYCAIISMILLVFFLYNLWQLRTALRFQTFLEEVSKMEIKFKNN</sequence>
<dbReference type="Proteomes" id="UP001620645">
    <property type="component" value="Unassembled WGS sequence"/>
</dbReference>
<protein>
    <recommendedName>
        <fullName evidence="4">NADH dehydrogenase subunit 6</fullName>
    </recommendedName>
</protein>
<keyword evidence="1" id="KW-0812">Transmembrane</keyword>
<evidence type="ECO:0000313" key="3">
    <source>
        <dbReference type="Proteomes" id="UP001620645"/>
    </source>
</evidence>
<dbReference type="EMBL" id="JBICCN010000042">
    <property type="protein sequence ID" value="KAL3099080.1"/>
    <property type="molecule type" value="Genomic_DNA"/>
</dbReference>
<reference evidence="2 3" key="1">
    <citation type="submission" date="2024-10" db="EMBL/GenBank/DDBJ databases">
        <authorList>
            <person name="Kim D."/>
        </authorList>
    </citation>
    <scope>NUCLEOTIDE SEQUENCE [LARGE SCALE GENOMIC DNA]</scope>
    <source>
        <strain evidence="2">Taebaek</strain>
    </source>
</reference>
<dbReference type="AlphaFoldDB" id="A0ABD2K846"/>
<evidence type="ECO:0000256" key="1">
    <source>
        <dbReference type="SAM" id="Phobius"/>
    </source>
</evidence>
<proteinExistence type="predicted"/>
<feature type="transmembrane region" description="Helical" evidence="1">
    <location>
        <begin position="31"/>
        <end position="56"/>
    </location>
</feature>
<accession>A0ABD2K846</accession>
<comment type="caution">
    <text evidence="2">The sequence shown here is derived from an EMBL/GenBank/DDBJ whole genome shotgun (WGS) entry which is preliminary data.</text>
</comment>